<dbReference type="RefSeq" id="WP_179788318.1">
    <property type="nucleotide sequence ID" value="NZ_BAAARR010000016.1"/>
</dbReference>
<dbReference type="Proteomes" id="UP000579605">
    <property type="component" value="Unassembled WGS sequence"/>
</dbReference>
<dbReference type="InterPro" id="IPR023214">
    <property type="entry name" value="HAD_sf"/>
</dbReference>
<dbReference type="AlphaFoldDB" id="A0A852ZCW1"/>
<organism evidence="2 3">
    <name type="scientific">Actinopolymorpha rutila</name>
    <dbReference type="NCBI Taxonomy" id="446787"/>
    <lineage>
        <taxon>Bacteria</taxon>
        <taxon>Bacillati</taxon>
        <taxon>Actinomycetota</taxon>
        <taxon>Actinomycetes</taxon>
        <taxon>Propionibacteriales</taxon>
        <taxon>Actinopolymorphaceae</taxon>
        <taxon>Actinopolymorpha</taxon>
    </lineage>
</organism>
<sequence length="240" mass="25169">MIPSLDAIEAVLLDVGGVMVVPDPRLLGRVVSAHGGTTDLSVVLRAHHRGMAAGDSDGAFDWDAYHGRLLRECGVPEEQTAACLGDMQVMIAERPDLWSHVLPGVREGLAACAELLELGIVSNSNGTVEQLLRDEAICQVGPGPGVVVTCVVDSEVVGVAKPDPRVFGPAVAALRVRADNVAYVGDTRAFDLAGARAAGLTGIHVDPLELCPQRADHHHVHDLGEVAPLLARRAMASTEP</sequence>
<keyword evidence="3" id="KW-1185">Reference proteome</keyword>
<dbReference type="SUPFAM" id="SSF56784">
    <property type="entry name" value="HAD-like"/>
    <property type="match status" value="1"/>
</dbReference>
<dbReference type="SFLD" id="SFLDG01129">
    <property type="entry name" value="C1.5:_HAD__Beta-PGM__Phosphata"/>
    <property type="match status" value="1"/>
</dbReference>
<accession>A0A852ZCW1</accession>
<dbReference type="SFLD" id="SFLDS00003">
    <property type="entry name" value="Haloacid_Dehalogenase"/>
    <property type="match status" value="1"/>
</dbReference>
<protein>
    <submittedName>
        <fullName evidence="2">Putative hydrolase of the HAD superfamily</fullName>
    </submittedName>
</protein>
<evidence type="ECO:0000313" key="2">
    <source>
        <dbReference type="EMBL" id="NYH90744.1"/>
    </source>
</evidence>
<reference evidence="2 3" key="1">
    <citation type="submission" date="2020-07" db="EMBL/GenBank/DDBJ databases">
        <title>Sequencing the genomes of 1000 actinobacteria strains.</title>
        <authorList>
            <person name="Klenk H.-P."/>
        </authorList>
    </citation>
    <scope>NUCLEOTIDE SEQUENCE [LARGE SCALE GENOMIC DNA]</scope>
    <source>
        <strain evidence="2 3">DSM 18448</strain>
    </source>
</reference>
<dbReference type="InterPro" id="IPR036412">
    <property type="entry name" value="HAD-like_sf"/>
</dbReference>
<dbReference type="Pfam" id="PF00702">
    <property type="entry name" value="Hydrolase"/>
    <property type="match status" value="1"/>
</dbReference>
<dbReference type="EMBL" id="JACBZH010000001">
    <property type="protein sequence ID" value="NYH90744.1"/>
    <property type="molecule type" value="Genomic_DNA"/>
</dbReference>
<name>A0A852ZCW1_9ACTN</name>
<proteinExistence type="predicted"/>
<keyword evidence="1 2" id="KW-0378">Hydrolase</keyword>
<dbReference type="InterPro" id="IPR051540">
    <property type="entry name" value="S-2-haloacid_dehalogenase"/>
</dbReference>
<dbReference type="PANTHER" id="PTHR43316">
    <property type="entry name" value="HYDROLASE, HALOACID DELAHOGENASE-RELATED"/>
    <property type="match status" value="1"/>
</dbReference>
<comment type="caution">
    <text evidence="2">The sequence shown here is derived from an EMBL/GenBank/DDBJ whole genome shotgun (WGS) entry which is preliminary data.</text>
</comment>
<dbReference type="GO" id="GO:0016787">
    <property type="term" value="F:hydrolase activity"/>
    <property type="evidence" value="ECO:0007669"/>
    <property type="project" value="UniProtKB-KW"/>
</dbReference>
<gene>
    <name evidence="2" type="ORF">F4554_003382</name>
</gene>
<evidence type="ECO:0000256" key="1">
    <source>
        <dbReference type="ARBA" id="ARBA00022801"/>
    </source>
</evidence>
<evidence type="ECO:0000313" key="3">
    <source>
        <dbReference type="Proteomes" id="UP000579605"/>
    </source>
</evidence>
<dbReference type="Gene3D" id="3.40.50.1000">
    <property type="entry name" value="HAD superfamily/HAD-like"/>
    <property type="match status" value="1"/>
</dbReference>